<comment type="cofactor">
    <cofactor evidence="2">
        <name>Mg(2+)</name>
        <dbReference type="ChEBI" id="CHEBI:18420"/>
    </cofactor>
</comment>
<dbReference type="PANTHER" id="PTHR11839:SF18">
    <property type="entry name" value="NUDIX HYDROLASE DOMAIN-CONTAINING PROTEIN"/>
    <property type="match status" value="1"/>
</dbReference>
<evidence type="ECO:0000256" key="3">
    <source>
        <dbReference type="ARBA" id="ARBA00007275"/>
    </source>
</evidence>
<dbReference type="InterPro" id="IPR020084">
    <property type="entry name" value="NUDIX_hydrolase_CS"/>
</dbReference>
<evidence type="ECO:0000256" key="4">
    <source>
        <dbReference type="ARBA" id="ARBA00016377"/>
    </source>
</evidence>
<dbReference type="GO" id="GO:0006753">
    <property type="term" value="P:nucleoside phosphate metabolic process"/>
    <property type="evidence" value="ECO:0007669"/>
    <property type="project" value="TreeGrafter"/>
</dbReference>
<organism evidence="10 11">
    <name type="scientific">Candidatus Chryseopegocella kryptomonas</name>
    <dbReference type="NCBI Taxonomy" id="1633643"/>
    <lineage>
        <taxon>Bacteria</taxon>
        <taxon>Pseudomonadati</taxon>
        <taxon>Candidatus Kryptoniota</taxon>
        <taxon>Candidatus Chryseopegocella</taxon>
    </lineage>
</organism>
<keyword evidence="5 8" id="KW-0378">Hydrolase</keyword>
<keyword evidence="11" id="KW-1185">Reference proteome</keyword>
<sequence length="199" mass="22528">MGSGNIKGNMKLKKRNIIYRGKVFNIIVDELEYFESGNHTIREVVEHPGGAVVLGVLPDRRIILIKQYRYPIDKFIYELPAGKLDVGEDPQVCAVRELEEETGYKPLNLELLTYIYTSPGFCSEKLYIYLAEGLQKVEQNLEEGEVLSVEFKTIDEAVDMILNGQIVDAKSIAGIMIGEKILKKRWKELETGTGNSMLK</sequence>
<evidence type="ECO:0000256" key="8">
    <source>
        <dbReference type="RuleBase" id="RU003476"/>
    </source>
</evidence>
<evidence type="ECO:0000256" key="6">
    <source>
        <dbReference type="ARBA" id="ARBA00032162"/>
    </source>
</evidence>
<dbReference type="GO" id="GO:0019693">
    <property type="term" value="P:ribose phosphate metabolic process"/>
    <property type="evidence" value="ECO:0007669"/>
    <property type="project" value="TreeGrafter"/>
</dbReference>
<dbReference type="SUPFAM" id="SSF55811">
    <property type="entry name" value="Nudix"/>
    <property type="match status" value="1"/>
</dbReference>
<proteinExistence type="inferred from homology"/>
<evidence type="ECO:0000313" key="11">
    <source>
        <dbReference type="Proteomes" id="UP000199197"/>
    </source>
</evidence>
<dbReference type="InterPro" id="IPR020476">
    <property type="entry name" value="Nudix_hydrolase"/>
</dbReference>
<gene>
    <name evidence="10" type="ORF">JGI23_01840</name>
</gene>
<dbReference type="OrthoDB" id="9806150at2"/>
<accession>A0A0P1P2T0</accession>
<dbReference type="InterPro" id="IPR000086">
    <property type="entry name" value="NUDIX_hydrolase_dom"/>
</dbReference>
<dbReference type="InterPro" id="IPR015797">
    <property type="entry name" value="NUDIX_hydrolase-like_dom_sf"/>
</dbReference>
<evidence type="ECO:0000256" key="2">
    <source>
        <dbReference type="ARBA" id="ARBA00001946"/>
    </source>
</evidence>
<evidence type="ECO:0000256" key="1">
    <source>
        <dbReference type="ARBA" id="ARBA00000847"/>
    </source>
</evidence>
<evidence type="ECO:0000313" key="10">
    <source>
        <dbReference type="EMBL" id="CUT04937.1"/>
    </source>
</evidence>
<dbReference type="AlphaFoldDB" id="A0A0P1P2T0"/>
<dbReference type="Proteomes" id="UP000199197">
    <property type="component" value="Unassembled WGS sequence"/>
</dbReference>
<comment type="similarity">
    <text evidence="3">Belongs to the Nudix hydrolase family. NudK subfamily.</text>
</comment>
<dbReference type="PANTHER" id="PTHR11839">
    <property type="entry name" value="UDP/ADP-SUGAR PYROPHOSPHATASE"/>
    <property type="match status" value="1"/>
</dbReference>
<dbReference type="CDD" id="cd03424">
    <property type="entry name" value="NUDIX_ADPRase_Nudt5_UGPPase_Nudt14"/>
    <property type="match status" value="1"/>
</dbReference>
<dbReference type="Gene3D" id="3.90.79.10">
    <property type="entry name" value="Nucleoside Triphosphate Pyrophosphohydrolase"/>
    <property type="match status" value="1"/>
</dbReference>
<dbReference type="PROSITE" id="PS00893">
    <property type="entry name" value="NUDIX_BOX"/>
    <property type="match status" value="1"/>
</dbReference>
<dbReference type="EMBL" id="CZVW01000030">
    <property type="protein sequence ID" value="CUT04937.1"/>
    <property type="molecule type" value="Genomic_DNA"/>
</dbReference>
<feature type="domain" description="Nudix hydrolase" evidence="9">
    <location>
        <begin position="45"/>
        <end position="174"/>
    </location>
</feature>
<dbReference type="PRINTS" id="PR00502">
    <property type="entry name" value="NUDIXFAMILY"/>
</dbReference>
<evidence type="ECO:0000256" key="7">
    <source>
        <dbReference type="ARBA" id="ARBA00032272"/>
    </source>
</evidence>
<reference evidence="11" key="1">
    <citation type="submission" date="2015-11" db="EMBL/GenBank/DDBJ databases">
        <authorList>
            <person name="Varghese N."/>
        </authorList>
    </citation>
    <scope>NUCLEOTIDE SEQUENCE [LARGE SCALE GENOMIC DNA]</scope>
    <source>
        <strain evidence="11">JGI-23</strain>
    </source>
</reference>
<evidence type="ECO:0000259" key="9">
    <source>
        <dbReference type="PROSITE" id="PS51462"/>
    </source>
</evidence>
<dbReference type="GO" id="GO:0005829">
    <property type="term" value="C:cytosol"/>
    <property type="evidence" value="ECO:0007669"/>
    <property type="project" value="TreeGrafter"/>
</dbReference>
<protein>
    <recommendedName>
        <fullName evidence="4">GDP-mannose pyrophosphatase</fullName>
    </recommendedName>
    <alternativeName>
        <fullName evidence="6">GDP-mannose hydrolase</fullName>
    </alternativeName>
    <alternativeName>
        <fullName evidence="7">GDPMK</fullName>
    </alternativeName>
</protein>
<dbReference type="GO" id="GO:0016462">
    <property type="term" value="F:pyrophosphatase activity"/>
    <property type="evidence" value="ECO:0007669"/>
    <property type="project" value="UniProtKB-ARBA"/>
</dbReference>
<dbReference type="FunFam" id="3.90.79.10:FF:000024">
    <property type="entry name" value="ADP-ribose pyrophosphatase"/>
    <property type="match status" value="1"/>
</dbReference>
<evidence type="ECO:0000256" key="5">
    <source>
        <dbReference type="ARBA" id="ARBA00022801"/>
    </source>
</evidence>
<dbReference type="PROSITE" id="PS51462">
    <property type="entry name" value="NUDIX"/>
    <property type="match status" value="1"/>
</dbReference>
<comment type="catalytic activity">
    <reaction evidence="1">
        <text>GDP-alpha-D-mannose + H2O = alpha-D-mannose 1-phosphate + GMP + 2 H(+)</text>
        <dbReference type="Rhea" id="RHEA:27978"/>
        <dbReference type="ChEBI" id="CHEBI:15377"/>
        <dbReference type="ChEBI" id="CHEBI:15378"/>
        <dbReference type="ChEBI" id="CHEBI:57527"/>
        <dbReference type="ChEBI" id="CHEBI:58115"/>
        <dbReference type="ChEBI" id="CHEBI:58409"/>
    </reaction>
</comment>
<dbReference type="Pfam" id="PF00293">
    <property type="entry name" value="NUDIX"/>
    <property type="match status" value="1"/>
</dbReference>
<name>A0A0P1P2T0_9BACT</name>